<accession>A0A494XIN3</accession>
<feature type="compositionally biased region" description="Low complexity" evidence="2">
    <location>
        <begin position="279"/>
        <end position="288"/>
    </location>
</feature>
<reference evidence="5 6" key="1">
    <citation type="submission" date="2018-10" db="EMBL/GenBank/DDBJ databases">
        <title>Paraburkholderia sp. 7MK8-2, isolated from soil.</title>
        <authorList>
            <person name="Gao Z.-H."/>
            <person name="Qiu L.-H."/>
        </authorList>
    </citation>
    <scope>NUCLEOTIDE SEQUENCE [LARGE SCALE GENOMIC DNA]</scope>
    <source>
        <strain evidence="5 6">7MK8-2</strain>
    </source>
</reference>
<dbReference type="GO" id="GO:0071978">
    <property type="term" value="P:bacterial-type flagellum-dependent swarming motility"/>
    <property type="evidence" value="ECO:0007669"/>
    <property type="project" value="TreeGrafter"/>
</dbReference>
<dbReference type="InterPro" id="IPR058805">
    <property type="entry name" value="SpaO_FliMN_C_rel"/>
</dbReference>
<feature type="domain" description="SpaO FliM/N C-terminal related" evidence="4">
    <location>
        <begin position="198"/>
        <end position="232"/>
    </location>
</feature>
<evidence type="ECO:0000259" key="4">
    <source>
        <dbReference type="Pfam" id="PF26304"/>
    </source>
</evidence>
<comment type="similarity">
    <text evidence="1">Belongs to the FliN/MopA/SpaO family.</text>
</comment>
<feature type="region of interest" description="Disordered" evidence="2">
    <location>
        <begin position="271"/>
        <end position="303"/>
    </location>
</feature>
<dbReference type="GO" id="GO:0050918">
    <property type="term" value="P:positive chemotaxis"/>
    <property type="evidence" value="ECO:0007669"/>
    <property type="project" value="TreeGrafter"/>
</dbReference>
<comment type="caution">
    <text evidence="5">The sequence shown here is derived from an EMBL/GenBank/DDBJ whole genome shotgun (WGS) entry which is preliminary data.</text>
</comment>
<sequence>MSANPAPSPRTTAPPTAAGVQPLTASTALPRISALAAQALNRAYAWTAPFALELARGRYELHWQADAEVSAPARAYTFRFGPAEGKLVIDAIGERELIGEAASDTVPAPIRCALMADALTPVFAALEGATRQRVEFGSGDQAGKDDISRERDALRFCVTRPGTNWRCHGALRFHEERFLGLACPQEPQAPALGEHDFDDLPITLRFSIGSTTLSVGELHDIERGDIISIQRWQSIGKTLRVTATTLDRRIALTGKIMGARVIIDYIEENSVPPPSSSDPTAANASSLSAPPPTTPPAAPGETGTALTQLDALEVRVTFELDERSMPLRELKAIKSGYVLELDQPLNQSTVHIRANGALVGHGHLIAVGNRLGVRVVRFSEGNDG</sequence>
<evidence type="ECO:0000259" key="3">
    <source>
        <dbReference type="Pfam" id="PF01052"/>
    </source>
</evidence>
<dbReference type="InterPro" id="IPR036429">
    <property type="entry name" value="SpoA-like_sf"/>
</dbReference>
<dbReference type="NCBIfam" id="TIGR02551">
    <property type="entry name" value="SpaO_YscQ"/>
    <property type="match status" value="1"/>
</dbReference>
<gene>
    <name evidence="5" type="ORF">D7S89_05750</name>
</gene>
<evidence type="ECO:0000313" key="5">
    <source>
        <dbReference type="EMBL" id="RKP50605.1"/>
    </source>
</evidence>
<proteinExistence type="inferred from homology"/>
<dbReference type="EMBL" id="RBZV01000002">
    <property type="protein sequence ID" value="RKP50605.1"/>
    <property type="molecule type" value="Genomic_DNA"/>
</dbReference>
<name>A0A494XIN3_9BURK</name>
<dbReference type="SUPFAM" id="SSF101801">
    <property type="entry name" value="Surface presentation of antigens (SPOA)"/>
    <property type="match status" value="2"/>
</dbReference>
<evidence type="ECO:0000313" key="6">
    <source>
        <dbReference type="Proteomes" id="UP000280434"/>
    </source>
</evidence>
<dbReference type="PANTHER" id="PTHR30034">
    <property type="entry name" value="FLAGELLAR MOTOR SWITCH PROTEIN FLIM"/>
    <property type="match status" value="1"/>
</dbReference>
<dbReference type="AlphaFoldDB" id="A0A494XIN3"/>
<evidence type="ECO:0000256" key="2">
    <source>
        <dbReference type="SAM" id="MobiDB-lite"/>
    </source>
</evidence>
<feature type="compositionally biased region" description="Pro residues" evidence="2">
    <location>
        <begin position="289"/>
        <end position="298"/>
    </location>
</feature>
<protein>
    <submittedName>
        <fullName evidence="5">YscQ/HrcQ family type III secretion apparatus protein</fullName>
    </submittedName>
</protein>
<dbReference type="Proteomes" id="UP000280434">
    <property type="component" value="Unassembled WGS sequence"/>
</dbReference>
<dbReference type="PANTHER" id="PTHR30034:SF6">
    <property type="entry name" value="YOP PROTEINS TRANSLOCATION PROTEIN Q"/>
    <property type="match status" value="1"/>
</dbReference>
<feature type="domain" description="Flagellar motor switch protein FliN-like C-terminal" evidence="3">
    <location>
        <begin position="308"/>
        <end position="378"/>
    </location>
</feature>
<keyword evidence="6" id="KW-1185">Reference proteome</keyword>
<dbReference type="OrthoDB" id="8929629at2"/>
<organism evidence="5 6">
    <name type="scientific">Trinickia fusca</name>
    <dbReference type="NCBI Taxonomy" id="2419777"/>
    <lineage>
        <taxon>Bacteria</taxon>
        <taxon>Pseudomonadati</taxon>
        <taxon>Pseudomonadota</taxon>
        <taxon>Betaproteobacteria</taxon>
        <taxon>Burkholderiales</taxon>
        <taxon>Burkholderiaceae</taxon>
        <taxon>Trinickia</taxon>
    </lineage>
</organism>
<dbReference type="InterPro" id="IPR001543">
    <property type="entry name" value="FliN-like_C"/>
</dbReference>
<dbReference type="GO" id="GO:0030254">
    <property type="term" value="P:protein secretion by the type III secretion system"/>
    <property type="evidence" value="ECO:0007669"/>
    <property type="project" value="InterPro"/>
</dbReference>
<dbReference type="Pfam" id="PF26304">
    <property type="entry name" value="FliMN_C_rel"/>
    <property type="match status" value="1"/>
</dbReference>
<dbReference type="Gene3D" id="2.30.330.10">
    <property type="entry name" value="SpoA-like"/>
    <property type="match status" value="2"/>
</dbReference>
<evidence type="ECO:0000256" key="1">
    <source>
        <dbReference type="ARBA" id="ARBA00009226"/>
    </source>
</evidence>
<dbReference type="InterPro" id="IPR013385">
    <property type="entry name" value="T3SS_SpaO/YscQ/SpaO"/>
</dbReference>
<dbReference type="RefSeq" id="WP_121276528.1">
    <property type="nucleotide sequence ID" value="NZ_RBZV01000002.1"/>
</dbReference>
<dbReference type="Pfam" id="PF01052">
    <property type="entry name" value="FliMN_C"/>
    <property type="match status" value="1"/>
</dbReference>